<comment type="catalytic activity">
    <reaction evidence="12">
        <text>L-arabinose(out) + ATP + H2O = L-arabinose(in) + ADP + phosphate + H(+)</text>
        <dbReference type="Rhea" id="RHEA:30007"/>
        <dbReference type="ChEBI" id="CHEBI:15377"/>
        <dbReference type="ChEBI" id="CHEBI:15378"/>
        <dbReference type="ChEBI" id="CHEBI:17535"/>
        <dbReference type="ChEBI" id="CHEBI:30616"/>
        <dbReference type="ChEBI" id="CHEBI:43474"/>
        <dbReference type="ChEBI" id="CHEBI:456216"/>
        <dbReference type="EC" id="7.5.2.13"/>
    </reaction>
    <physiologicalReaction direction="left-to-right" evidence="12">
        <dbReference type="Rhea" id="RHEA:30008"/>
    </physiologicalReaction>
</comment>
<evidence type="ECO:0000256" key="8">
    <source>
        <dbReference type="ARBA" id="ARBA00039025"/>
    </source>
</evidence>
<comment type="function">
    <text evidence="13">Part of the ABC transporter complex XacGHIJK involved in the uptake of xylose and arabinose. Responsible for energy coupling to the transport system.</text>
</comment>
<organism evidence="19 20">
    <name type="scientific">Halohasta litorea</name>
    <dbReference type="NCBI Taxonomy" id="869891"/>
    <lineage>
        <taxon>Archaea</taxon>
        <taxon>Methanobacteriati</taxon>
        <taxon>Methanobacteriota</taxon>
        <taxon>Stenosarchaea group</taxon>
        <taxon>Halobacteria</taxon>
        <taxon>Halobacteriales</taxon>
        <taxon>Haloferacaceae</taxon>
        <taxon>Halohasta</taxon>
    </lineage>
</organism>
<dbReference type="Pfam" id="PF00005">
    <property type="entry name" value="ABC_tran"/>
    <property type="match status" value="1"/>
</dbReference>
<comment type="catalytic activity">
    <reaction evidence="11">
        <text>D-xylose(out) + ATP + H2O = D-xylose(in) + ADP + phosphate + H(+)</text>
        <dbReference type="Rhea" id="RHEA:29899"/>
        <dbReference type="ChEBI" id="CHEBI:15377"/>
        <dbReference type="ChEBI" id="CHEBI:15378"/>
        <dbReference type="ChEBI" id="CHEBI:30616"/>
        <dbReference type="ChEBI" id="CHEBI:43474"/>
        <dbReference type="ChEBI" id="CHEBI:53455"/>
        <dbReference type="ChEBI" id="CHEBI:456216"/>
        <dbReference type="EC" id="7.5.2.13"/>
    </reaction>
    <physiologicalReaction direction="left-to-right" evidence="11">
        <dbReference type="Rhea" id="RHEA:29900"/>
    </physiologicalReaction>
</comment>
<dbReference type="GO" id="GO:1902495">
    <property type="term" value="C:transmembrane transporter complex"/>
    <property type="evidence" value="ECO:0007669"/>
    <property type="project" value="UniProtKB-ARBA"/>
</dbReference>
<dbReference type="InterPro" id="IPR027417">
    <property type="entry name" value="P-loop_NTPase"/>
</dbReference>
<evidence type="ECO:0000259" key="18">
    <source>
        <dbReference type="PROSITE" id="PS50893"/>
    </source>
</evidence>
<evidence type="ECO:0000256" key="5">
    <source>
        <dbReference type="ARBA" id="ARBA00022840"/>
    </source>
</evidence>
<evidence type="ECO:0000256" key="13">
    <source>
        <dbReference type="ARBA" id="ARBA00053454"/>
    </source>
</evidence>
<evidence type="ECO:0000256" key="3">
    <source>
        <dbReference type="ARBA" id="ARBA00022505"/>
    </source>
</evidence>
<gene>
    <name evidence="19" type="ORF">ACFSBW_12310</name>
</gene>
<evidence type="ECO:0000256" key="14">
    <source>
        <dbReference type="ARBA" id="ARBA00061029"/>
    </source>
</evidence>
<dbReference type="PANTHER" id="PTHR42781">
    <property type="entry name" value="SPERMIDINE/PUTRESCINE IMPORT ATP-BINDING PROTEIN POTA"/>
    <property type="match status" value="1"/>
</dbReference>
<dbReference type="GO" id="GO:1901238">
    <property type="term" value="F:ABC-type tungstate transporter activity"/>
    <property type="evidence" value="ECO:0007669"/>
    <property type="project" value="UniProtKB-EC"/>
</dbReference>
<proteinExistence type="inferred from homology"/>
<evidence type="ECO:0000256" key="9">
    <source>
        <dbReference type="ARBA" id="ARBA00041133"/>
    </source>
</evidence>
<accession>A0ABD6DBC2</accession>
<dbReference type="Pfam" id="PF08402">
    <property type="entry name" value="TOBE_2"/>
    <property type="match status" value="1"/>
</dbReference>
<dbReference type="Gene3D" id="3.40.50.300">
    <property type="entry name" value="P-loop containing nucleotide triphosphate hydrolases"/>
    <property type="match status" value="1"/>
</dbReference>
<comment type="catalytic activity">
    <reaction evidence="10">
        <text>tungstate(in) + ATP + H2O = tungstate(out) + ADP + phosphate + H(+)</text>
        <dbReference type="Rhea" id="RHEA:35027"/>
        <dbReference type="ChEBI" id="CHEBI:15377"/>
        <dbReference type="ChEBI" id="CHEBI:15378"/>
        <dbReference type="ChEBI" id="CHEBI:30616"/>
        <dbReference type="ChEBI" id="CHEBI:43474"/>
        <dbReference type="ChEBI" id="CHEBI:46502"/>
        <dbReference type="ChEBI" id="CHEBI:456216"/>
        <dbReference type="EC" id="7.3.2.6"/>
    </reaction>
</comment>
<dbReference type="EC" id="7.5.2.13" evidence="16"/>
<feature type="compositionally biased region" description="Polar residues" evidence="17">
    <location>
        <begin position="362"/>
        <end position="380"/>
    </location>
</feature>
<comment type="subcellular location">
    <subcellularLocation>
        <location evidence="1">Cell membrane</location>
        <topology evidence="1">Peripheral membrane protein</topology>
    </subcellularLocation>
</comment>
<evidence type="ECO:0000256" key="11">
    <source>
        <dbReference type="ARBA" id="ARBA00050355"/>
    </source>
</evidence>
<name>A0ABD6DBC2_9EURY</name>
<dbReference type="AlphaFoldDB" id="A0ABD6DBC2"/>
<dbReference type="EC" id="7.3.2.6" evidence="8"/>
<evidence type="ECO:0000313" key="20">
    <source>
        <dbReference type="Proteomes" id="UP001597052"/>
    </source>
</evidence>
<dbReference type="Gene3D" id="2.40.50.140">
    <property type="entry name" value="Nucleic acid-binding proteins"/>
    <property type="match status" value="1"/>
</dbReference>
<dbReference type="PANTHER" id="PTHR42781:SF4">
    <property type="entry name" value="SPERMIDINE_PUTRESCINE IMPORT ATP-BINDING PROTEIN POTA"/>
    <property type="match status" value="1"/>
</dbReference>
<feature type="region of interest" description="Disordered" evidence="17">
    <location>
        <begin position="359"/>
        <end position="380"/>
    </location>
</feature>
<comment type="similarity">
    <text evidence="14">Belongs to the ABC transporter superfamily. Carbohydrate uptake transporter-1 (CUT1) (TC 3.A.1.1) family.</text>
</comment>
<dbReference type="InterPro" id="IPR012340">
    <property type="entry name" value="NA-bd_OB-fold"/>
</dbReference>
<evidence type="ECO:0000256" key="15">
    <source>
        <dbReference type="ARBA" id="ARBA00065962"/>
    </source>
</evidence>
<dbReference type="FunFam" id="3.40.50.300:FF:000042">
    <property type="entry name" value="Maltose/maltodextrin ABC transporter, ATP-binding protein"/>
    <property type="match status" value="1"/>
</dbReference>
<dbReference type="PROSITE" id="PS50893">
    <property type="entry name" value="ABC_TRANSPORTER_2"/>
    <property type="match status" value="1"/>
</dbReference>
<feature type="domain" description="ABC transporter" evidence="18">
    <location>
        <begin position="16"/>
        <end position="247"/>
    </location>
</feature>
<keyword evidence="5 19" id="KW-0067">ATP-binding</keyword>
<dbReference type="GO" id="GO:0005524">
    <property type="term" value="F:ATP binding"/>
    <property type="evidence" value="ECO:0007669"/>
    <property type="project" value="UniProtKB-KW"/>
</dbReference>
<dbReference type="InterPro" id="IPR003439">
    <property type="entry name" value="ABC_transporter-like_ATP-bd"/>
</dbReference>
<dbReference type="PROSITE" id="PS00211">
    <property type="entry name" value="ABC_TRANSPORTER_1"/>
    <property type="match status" value="1"/>
</dbReference>
<dbReference type="Gene3D" id="2.40.50.100">
    <property type="match status" value="1"/>
</dbReference>
<protein>
    <recommendedName>
        <fullName evidence="9">Molybdate/tungstate import ATP-binding protein WtpC</fullName>
        <ecNumber evidence="8">7.3.2.6</ecNumber>
        <ecNumber evidence="16">7.5.2.13</ecNumber>
    </recommendedName>
</protein>
<evidence type="ECO:0000256" key="7">
    <source>
        <dbReference type="ARBA" id="ARBA00038781"/>
    </source>
</evidence>
<evidence type="ECO:0000256" key="17">
    <source>
        <dbReference type="SAM" id="MobiDB-lite"/>
    </source>
</evidence>
<dbReference type="InterPro" id="IPR008995">
    <property type="entry name" value="Mo/tungstate-bd_C_term_dom"/>
</dbReference>
<evidence type="ECO:0000256" key="6">
    <source>
        <dbReference type="ARBA" id="ARBA00038307"/>
    </source>
</evidence>
<dbReference type="Proteomes" id="UP001597052">
    <property type="component" value="Unassembled WGS sequence"/>
</dbReference>
<reference evidence="19 20" key="1">
    <citation type="journal article" date="2019" name="Int. J. Syst. Evol. Microbiol.">
        <title>The Global Catalogue of Microorganisms (GCM) 10K type strain sequencing project: providing services to taxonomists for standard genome sequencing and annotation.</title>
        <authorList>
            <consortium name="The Broad Institute Genomics Platform"/>
            <consortium name="The Broad Institute Genome Sequencing Center for Infectious Disease"/>
            <person name="Wu L."/>
            <person name="Ma J."/>
        </authorList>
    </citation>
    <scope>NUCLEOTIDE SEQUENCE [LARGE SCALE GENOMIC DNA]</scope>
    <source>
        <strain evidence="19 20">CGMCC 1.10593</strain>
    </source>
</reference>
<keyword evidence="2" id="KW-0813">Transport</keyword>
<evidence type="ECO:0000256" key="10">
    <source>
        <dbReference type="ARBA" id="ARBA00047936"/>
    </source>
</evidence>
<evidence type="ECO:0000256" key="1">
    <source>
        <dbReference type="ARBA" id="ARBA00004202"/>
    </source>
</evidence>
<dbReference type="InterPro" id="IPR013611">
    <property type="entry name" value="Transp-assoc_OB_typ2"/>
</dbReference>
<dbReference type="EMBL" id="JBHUDM010000003">
    <property type="protein sequence ID" value="MFD1642657.1"/>
    <property type="molecule type" value="Genomic_DNA"/>
</dbReference>
<dbReference type="InterPro" id="IPR050093">
    <property type="entry name" value="ABC_SmlMolc_Importer"/>
</dbReference>
<comment type="subunit">
    <text evidence="7">The complex is composed of two ATP-binding proteins (WtpC), two transmembrane proteins (WtpB) and a solute-binding protein (WtpA).</text>
</comment>
<dbReference type="InterPro" id="IPR017871">
    <property type="entry name" value="ABC_transporter-like_CS"/>
</dbReference>
<dbReference type="SUPFAM" id="SSF50331">
    <property type="entry name" value="MOP-like"/>
    <property type="match status" value="1"/>
</dbReference>
<evidence type="ECO:0000256" key="2">
    <source>
        <dbReference type="ARBA" id="ARBA00022448"/>
    </source>
</evidence>
<dbReference type="SMART" id="SM00382">
    <property type="entry name" value="AAA"/>
    <property type="match status" value="1"/>
</dbReference>
<keyword evidence="4" id="KW-0547">Nucleotide-binding</keyword>
<comment type="subunit">
    <text evidence="15">The complex is composed of two ATP-binding proteins (XacJ and XacK), two transmembrane proteins (XacH and XacI) and a solute-binding protein (XacG).</text>
</comment>
<dbReference type="RefSeq" id="WP_256396056.1">
    <property type="nucleotide sequence ID" value="NZ_JANHDJ010000003.1"/>
</dbReference>
<dbReference type="InterPro" id="IPR003593">
    <property type="entry name" value="AAA+_ATPase"/>
</dbReference>
<keyword evidence="3" id="KW-0500">Molybdenum</keyword>
<evidence type="ECO:0000313" key="19">
    <source>
        <dbReference type="EMBL" id="MFD1642657.1"/>
    </source>
</evidence>
<evidence type="ECO:0000256" key="12">
    <source>
        <dbReference type="ARBA" id="ARBA00051890"/>
    </source>
</evidence>
<keyword evidence="20" id="KW-1185">Reference proteome</keyword>
<comment type="similarity">
    <text evidence="6">Belongs to the ABC transporter superfamily. Sulfate/tungstate importer (TC 3.A.1.6) family.</text>
</comment>
<dbReference type="SUPFAM" id="SSF52540">
    <property type="entry name" value="P-loop containing nucleoside triphosphate hydrolases"/>
    <property type="match status" value="1"/>
</dbReference>
<evidence type="ECO:0000256" key="16">
    <source>
        <dbReference type="ARBA" id="ARBA00066315"/>
    </source>
</evidence>
<comment type="caution">
    <text evidence="19">The sequence shown here is derived from an EMBL/GenBank/DDBJ whole genome shotgun (WGS) entry which is preliminary data.</text>
</comment>
<sequence length="380" mass="40699">MTTTDGNSKGADNTAVEITELGVDFGSVTALADVSLSIDDGEFFTLVGPSGCGKTTLLRSIAGLETPSRGSVSLGGQDVTDEPPEERNVGIVFQDYSLFPHLSVAENVAYGLQFHDLSESRDTEARVTELLELVDLAGFSDREPGQLSGGQKQRVALARALAPEPDVLLLDEPLSALDAQLRKELRVQIKTIQRDLGITTVYVTHDQAEALAISDRIAVMRNGRLQQVDTPETVYRQPASRAVAEFIGDNNVFEGNVADDGRHLDVGGTLVPLPEGGNRAAGQSRTVSIRPEALSVTDGQRADAPTLSARVETVEFLGDAYRVHCRWNDRSIVVKTAATTPPEGAVDLQFDAEDVHILEPQRSGSTRSNSVRQGGPSANQ</sequence>
<dbReference type="GO" id="GO:0005886">
    <property type="term" value="C:plasma membrane"/>
    <property type="evidence" value="ECO:0007669"/>
    <property type="project" value="UniProtKB-SubCell"/>
</dbReference>
<evidence type="ECO:0000256" key="4">
    <source>
        <dbReference type="ARBA" id="ARBA00022741"/>
    </source>
</evidence>